<comment type="cofactor">
    <cofactor evidence="8">
        <name>a divalent metal cation</name>
        <dbReference type="ChEBI" id="CHEBI:60240"/>
    </cofactor>
</comment>
<feature type="active site" description="Proton acceptor" evidence="8">
    <location>
        <position position="45"/>
    </location>
</feature>
<comment type="caution">
    <text evidence="8">Lacks conserved residue(s) required for the propagation of feature annotation.</text>
</comment>
<feature type="binding site" evidence="8">
    <location>
        <position position="150"/>
    </location>
    <ligand>
        <name>NAD(+)</name>
        <dbReference type="ChEBI" id="CHEBI:57540"/>
    </ligand>
</feature>
<dbReference type="Gene3D" id="3.40.50.10330">
    <property type="entry name" value="Probable inorganic polyphosphate/atp-NAD kinase, domain 1"/>
    <property type="match status" value="1"/>
</dbReference>
<keyword evidence="2 8" id="KW-0547">Nucleotide-binding</keyword>
<keyword evidence="6 8" id="KW-0520">NAD</keyword>
<dbReference type="GO" id="GO:0051287">
    <property type="term" value="F:NAD binding"/>
    <property type="evidence" value="ECO:0007669"/>
    <property type="project" value="UniProtKB-ARBA"/>
</dbReference>
<evidence type="ECO:0000256" key="1">
    <source>
        <dbReference type="ARBA" id="ARBA00022679"/>
    </source>
</evidence>
<dbReference type="GO" id="GO:0006741">
    <property type="term" value="P:NADP+ biosynthetic process"/>
    <property type="evidence" value="ECO:0007669"/>
    <property type="project" value="UniProtKB-UniRule"/>
</dbReference>
<comment type="subcellular location">
    <subcellularLocation>
        <location evidence="8">Cytoplasm</location>
    </subcellularLocation>
</comment>
<dbReference type="Proteomes" id="UP000215509">
    <property type="component" value="Unassembled WGS sequence"/>
</dbReference>
<dbReference type="HAMAP" id="MF_00361">
    <property type="entry name" value="NAD_kinase"/>
    <property type="match status" value="1"/>
</dbReference>
<feature type="binding site" evidence="8">
    <location>
        <position position="160"/>
    </location>
    <ligand>
        <name>NAD(+)</name>
        <dbReference type="ChEBI" id="CHEBI:57540"/>
    </ligand>
</feature>
<comment type="function">
    <text evidence="8">Involved in the regulation of the intracellular balance of NAD and NADP, and is a key enzyme in the biosynthesis of NADP. Catalyzes specifically the phosphorylation on 2'-hydroxyl of the adenosine moiety of NAD to yield NADP.</text>
</comment>
<comment type="catalytic activity">
    <reaction evidence="7 8">
        <text>NAD(+) + ATP = ADP + NADP(+) + H(+)</text>
        <dbReference type="Rhea" id="RHEA:18629"/>
        <dbReference type="ChEBI" id="CHEBI:15378"/>
        <dbReference type="ChEBI" id="CHEBI:30616"/>
        <dbReference type="ChEBI" id="CHEBI:57540"/>
        <dbReference type="ChEBI" id="CHEBI:58349"/>
        <dbReference type="ChEBI" id="CHEBI:456216"/>
        <dbReference type="EC" id="2.7.1.23"/>
    </reaction>
</comment>
<evidence type="ECO:0000256" key="7">
    <source>
        <dbReference type="ARBA" id="ARBA00047925"/>
    </source>
</evidence>
<evidence type="ECO:0000256" key="8">
    <source>
        <dbReference type="HAMAP-Rule" id="MF_00361"/>
    </source>
</evidence>
<dbReference type="PANTHER" id="PTHR20275:SF0">
    <property type="entry name" value="NAD KINASE"/>
    <property type="match status" value="1"/>
</dbReference>
<dbReference type="Gene3D" id="2.60.200.30">
    <property type="entry name" value="Probable inorganic polyphosphate/atp-NAD kinase, domain 2"/>
    <property type="match status" value="1"/>
</dbReference>
<gene>
    <name evidence="8" type="primary">nadK</name>
    <name evidence="9" type="ORF">CF651_04055</name>
</gene>
<feature type="binding site" evidence="8">
    <location>
        <begin position="163"/>
        <end position="168"/>
    </location>
    <ligand>
        <name>NAD(+)</name>
        <dbReference type="ChEBI" id="CHEBI:57540"/>
    </ligand>
</feature>
<feature type="binding site" evidence="8">
    <location>
        <begin position="45"/>
        <end position="46"/>
    </location>
    <ligand>
        <name>NAD(+)</name>
        <dbReference type="ChEBI" id="CHEBI:57540"/>
    </ligand>
</feature>
<evidence type="ECO:0000256" key="3">
    <source>
        <dbReference type="ARBA" id="ARBA00022777"/>
    </source>
</evidence>
<keyword evidence="1 8" id="KW-0808">Transferase</keyword>
<keyword evidence="4 8" id="KW-0067">ATP-binding</keyword>
<dbReference type="InterPro" id="IPR016064">
    <property type="entry name" value="NAD/diacylglycerol_kinase_sf"/>
</dbReference>
<organism evidence="9 10">
    <name type="scientific">Paenibacillus rigui</name>
    <dbReference type="NCBI Taxonomy" id="554312"/>
    <lineage>
        <taxon>Bacteria</taxon>
        <taxon>Bacillati</taxon>
        <taxon>Bacillota</taxon>
        <taxon>Bacilli</taxon>
        <taxon>Bacillales</taxon>
        <taxon>Paenibacillaceae</taxon>
        <taxon>Paenibacillus</taxon>
    </lineage>
</organism>
<keyword evidence="10" id="KW-1185">Reference proteome</keyword>
<dbReference type="InterPro" id="IPR017438">
    <property type="entry name" value="ATP-NAD_kinase_N"/>
</dbReference>
<feature type="binding site" evidence="8">
    <location>
        <position position="50"/>
    </location>
    <ligand>
        <name>NAD(+)</name>
        <dbReference type="ChEBI" id="CHEBI:57540"/>
    </ligand>
</feature>
<name>A0A229UWE8_9BACL</name>
<evidence type="ECO:0000256" key="4">
    <source>
        <dbReference type="ARBA" id="ARBA00022840"/>
    </source>
</evidence>
<keyword evidence="8" id="KW-0963">Cytoplasm</keyword>
<feature type="binding site" evidence="8">
    <location>
        <position position="187"/>
    </location>
    <ligand>
        <name>NAD(+)</name>
        <dbReference type="ChEBI" id="CHEBI:57540"/>
    </ligand>
</feature>
<dbReference type="InterPro" id="IPR002504">
    <property type="entry name" value="NADK"/>
</dbReference>
<dbReference type="Pfam" id="PF20143">
    <property type="entry name" value="NAD_kinase_C"/>
    <property type="match status" value="1"/>
</dbReference>
<dbReference type="Pfam" id="PF01513">
    <property type="entry name" value="NAD_kinase"/>
    <property type="match status" value="1"/>
</dbReference>
<dbReference type="InterPro" id="IPR017437">
    <property type="entry name" value="ATP-NAD_kinase_PpnK-typ_C"/>
</dbReference>
<dbReference type="GO" id="GO:0005524">
    <property type="term" value="F:ATP binding"/>
    <property type="evidence" value="ECO:0007669"/>
    <property type="project" value="UniProtKB-KW"/>
</dbReference>
<keyword evidence="3 8" id="KW-0418">Kinase</keyword>
<dbReference type="RefSeq" id="WP_094013579.1">
    <property type="nucleotide sequence ID" value="NZ_NMQW01000003.1"/>
</dbReference>
<proteinExistence type="inferred from homology"/>
<evidence type="ECO:0000313" key="10">
    <source>
        <dbReference type="Proteomes" id="UP000215509"/>
    </source>
</evidence>
<evidence type="ECO:0000313" key="9">
    <source>
        <dbReference type="EMBL" id="OXM87653.1"/>
    </source>
</evidence>
<dbReference type="OrthoDB" id="9774737at2"/>
<dbReference type="EMBL" id="NMQW01000003">
    <property type="protein sequence ID" value="OXM87653.1"/>
    <property type="molecule type" value="Genomic_DNA"/>
</dbReference>
<evidence type="ECO:0000256" key="2">
    <source>
        <dbReference type="ARBA" id="ARBA00022741"/>
    </source>
</evidence>
<dbReference type="GO" id="GO:0019674">
    <property type="term" value="P:NAD+ metabolic process"/>
    <property type="evidence" value="ECO:0007669"/>
    <property type="project" value="InterPro"/>
</dbReference>
<dbReference type="GO" id="GO:0003951">
    <property type="term" value="F:NAD+ kinase activity"/>
    <property type="evidence" value="ECO:0007669"/>
    <property type="project" value="UniProtKB-UniRule"/>
</dbReference>
<keyword evidence="5 8" id="KW-0521">NADP</keyword>
<comment type="caution">
    <text evidence="9">The sequence shown here is derived from an EMBL/GenBank/DDBJ whole genome shotgun (WGS) entry which is preliminary data.</text>
</comment>
<feature type="binding site" evidence="8">
    <location>
        <position position="152"/>
    </location>
    <ligand>
        <name>NAD(+)</name>
        <dbReference type="ChEBI" id="CHEBI:57540"/>
    </ligand>
</feature>
<dbReference type="GO" id="GO:0046872">
    <property type="term" value="F:metal ion binding"/>
    <property type="evidence" value="ECO:0007669"/>
    <property type="project" value="UniProtKB-UniRule"/>
</dbReference>
<evidence type="ECO:0000256" key="5">
    <source>
        <dbReference type="ARBA" id="ARBA00022857"/>
    </source>
</evidence>
<dbReference type="EC" id="2.7.1.23" evidence="8"/>
<dbReference type="AlphaFoldDB" id="A0A229UWE8"/>
<dbReference type="SUPFAM" id="SSF111331">
    <property type="entry name" value="NAD kinase/diacylglycerol kinase-like"/>
    <property type="match status" value="1"/>
</dbReference>
<sequence length="275" mass="30819">MKYNVIHRGDDISIQLMHSFHRLIGQYGLVHEEEHPDVVLSIGGDGTLLHAFHQYKEQLETIAFVGIHTGRLGFFADWKPDEVELLAELMGEAAQQNDLRVVKYPLVEIQITTAQGIETQLALNEFTLKGVDATLVAQLHINDELLETFRGDGICISTPAGSTAYNKSLGGAIVHPSLDAIQIAEIASINNRVFRTLGSPIILPKHHHCDMYPRANQNILLSLDHVYTQRNDILSIRSMVAAGKKVKFARFRPFPFWSRVREAFIGYEPLGENKS</sequence>
<protein>
    <recommendedName>
        <fullName evidence="8">NAD kinase</fullName>
        <ecNumber evidence="8">2.7.1.23</ecNumber>
    </recommendedName>
    <alternativeName>
        <fullName evidence="8">ATP-dependent NAD kinase</fullName>
    </alternativeName>
</protein>
<dbReference type="GO" id="GO:0005737">
    <property type="term" value="C:cytoplasm"/>
    <property type="evidence" value="ECO:0007669"/>
    <property type="project" value="UniProtKB-SubCell"/>
</dbReference>
<comment type="similarity">
    <text evidence="8">Belongs to the NAD kinase family.</text>
</comment>
<evidence type="ECO:0000256" key="6">
    <source>
        <dbReference type="ARBA" id="ARBA00023027"/>
    </source>
</evidence>
<feature type="binding site" evidence="8">
    <location>
        <begin position="124"/>
        <end position="125"/>
    </location>
    <ligand>
        <name>NAD(+)</name>
        <dbReference type="ChEBI" id="CHEBI:57540"/>
    </ligand>
</feature>
<reference evidence="9 10" key="1">
    <citation type="submission" date="2017-07" db="EMBL/GenBank/DDBJ databases">
        <title>Genome sequencing and assembly of Paenibacillus rigui.</title>
        <authorList>
            <person name="Mayilraj S."/>
        </authorList>
    </citation>
    <scope>NUCLEOTIDE SEQUENCE [LARGE SCALE GENOMIC DNA]</scope>
    <source>
        <strain evidence="9 10">JCM 16352</strain>
    </source>
</reference>
<dbReference type="PANTHER" id="PTHR20275">
    <property type="entry name" value="NAD KINASE"/>
    <property type="match status" value="1"/>
</dbReference>
<accession>A0A229UWE8</accession>
<dbReference type="NCBIfam" id="NF003424">
    <property type="entry name" value="PRK04885.1"/>
    <property type="match status" value="1"/>
</dbReference>